<evidence type="ECO:0000256" key="1">
    <source>
        <dbReference type="SAM" id="MobiDB-lite"/>
    </source>
</evidence>
<organism evidence="3 4">
    <name type="scientific">Rhodospira trueperi</name>
    <dbReference type="NCBI Taxonomy" id="69960"/>
    <lineage>
        <taxon>Bacteria</taxon>
        <taxon>Pseudomonadati</taxon>
        <taxon>Pseudomonadota</taxon>
        <taxon>Alphaproteobacteria</taxon>
        <taxon>Rhodospirillales</taxon>
        <taxon>Rhodospirillaceae</taxon>
        <taxon>Rhodospira</taxon>
    </lineage>
</organism>
<dbReference type="STRING" id="69960.SAMN05421720_12317"/>
<feature type="compositionally biased region" description="Basic and acidic residues" evidence="1">
    <location>
        <begin position="115"/>
        <end position="124"/>
    </location>
</feature>
<feature type="domain" description="Trypsin-co-occurring" evidence="2">
    <location>
        <begin position="26"/>
        <end position="102"/>
    </location>
</feature>
<dbReference type="Pfam" id="PF19631">
    <property type="entry name" value="Trypco2"/>
    <property type="match status" value="1"/>
</dbReference>
<sequence>MPCANVVVSALHSGDQMTDSDEPNVWGLADALTSLRDDLISAQKSGDGKAILFEVEHIDLDLQLVASSKVQGQGGIGWGILSGKLGGDLESVRTQRVQLRLKLAPNKDGSSKQINRRDERPPMS</sequence>
<dbReference type="InterPro" id="IPR045608">
    <property type="entry name" value="Trypco2"/>
</dbReference>
<reference evidence="3 4" key="1">
    <citation type="submission" date="2016-10" db="EMBL/GenBank/DDBJ databases">
        <authorList>
            <person name="de Groot N.N."/>
        </authorList>
    </citation>
    <scope>NUCLEOTIDE SEQUENCE [LARGE SCALE GENOMIC DNA]</scope>
    <source>
        <strain evidence="3 4">ATCC 700224</strain>
    </source>
</reference>
<proteinExistence type="predicted"/>
<feature type="region of interest" description="Disordered" evidence="1">
    <location>
        <begin position="101"/>
        <end position="124"/>
    </location>
</feature>
<gene>
    <name evidence="3" type="ORF">SAMN05421720_12317</name>
</gene>
<keyword evidence="4" id="KW-1185">Reference proteome</keyword>
<evidence type="ECO:0000313" key="4">
    <source>
        <dbReference type="Proteomes" id="UP000199412"/>
    </source>
</evidence>
<evidence type="ECO:0000313" key="3">
    <source>
        <dbReference type="EMBL" id="SDF01977.1"/>
    </source>
</evidence>
<protein>
    <recommendedName>
        <fullName evidence="2">Trypsin-co-occurring domain-containing protein</fullName>
    </recommendedName>
</protein>
<dbReference type="Proteomes" id="UP000199412">
    <property type="component" value="Unassembled WGS sequence"/>
</dbReference>
<dbReference type="AlphaFoldDB" id="A0A1G7HNE9"/>
<accession>A0A1G7HNE9</accession>
<name>A0A1G7HNE9_9PROT</name>
<evidence type="ECO:0000259" key="2">
    <source>
        <dbReference type="Pfam" id="PF19631"/>
    </source>
</evidence>
<dbReference type="EMBL" id="FNAP01000023">
    <property type="protein sequence ID" value="SDF01977.1"/>
    <property type="molecule type" value="Genomic_DNA"/>
</dbReference>